<comment type="catalytic activity">
    <reaction evidence="3">
        <text>an (S)-2-haloacid + H2O = a (2R)-2-hydroxycarboxylate + a halide anion + H(+)</text>
        <dbReference type="Rhea" id="RHEA:11192"/>
        <dbReference type="ChEBI" id="CHEBI:15377"/>
        <dbReference type="ChEBI" id="CHEBI:15378"/>
        <dbReference type="ChEBI" id="CHEBI:16042"/>
        <dbReference type="ChEBI" id="CHEBI:58314"/>
        <dbReference type="ChEBI" id="CHEBI:137405"/>
        <dbReference type="EC" id="3.8.1.2"/>
    </reaction>
</comment>
<dbReference type="Gene3D" id="3.40.50.1000">
    <property type="entry name" value="HAD superfamily/HAD-like"/>
    <property type="match status" value="1"/>
</dbReference>
<evidence type="ECO:0000313" key="4">
    <source>
        <dbReference type="EMBL" id="MBB3934607.1"/>
    </source>
</evidence>
<dbReference type="InterPro" id="IPR023198">
    <property type="entry name" value="PGP-like_dom2"/>
</dbReference>
<dbReference type="InterPro" id="IPR006439">
    <property type="entry name" value="HAD-SF_hydro_IA"/>
</dbReference>
<evidence type="ECO:0000256" key="3">
    <source>
        <dbReference type="RuleBase" id="RU368077"/>
    </source>
</evidence>
<proteinExistence type="inferred from homology"/>
<comment type="caution">
    <text evidence="4">The sequence shown here is derived from an EMBL/GenBank/DDBJ whole genome shotgun (WGS) entry which is preliminary data.</text>
</comment>
<dbReference type="NCBIfam" id="TIGR01493">
    <property type="entry name" value="HAD-SF-IA-v2"/>
    <property type="match status" value="1"/>
</dbReference>
<sequence length="240" mass="26870">MDTFDTIGFLGFDVFGTVVDWRTSVARRAEPFLRRHGIDVDPSRFADEWRAEYQPSMERVRSGERAFVRLDILNRENLGRVLLRHGVEPAALPDSELADLNRAWERLDPWPDSVEGLARLKRRFAIGPISNSHIAGMMNLARFGGLPWDVIVGAEIAQTYKPRPETYLRSIEAVGLPPERAAMVAAHNDDLAAASALGLRTVFICRPREHGSEQATDLEPARDWDVVAEDLVDAARQLGC</sequence>
<evidence type="ECO:0000256" key="2">
    <source>
        <dbReference type="ARBA" id="ARBA00022801"/>
    </source>
</evidence>
<comment type="similarity">
    <text evidence="1 3">Belongs to the HAD-like hydrolase superfamily. S-2-haloalkanoic acid dehalogenase family.</text>
</comment>
<dbReference type="EMBL" id="JACIDO010000001">
    <property type="protein sequence ID" value="MBB3934607.1"/>
    <property type="molecule type" value="Genomic_DNA"/>
</dbReference>
<dbReference type="GO" id="GO:0018784">
    <property type="term" value="F:(S)-2-haloacid dehalogenase activity"/>
    <property type="evidence" value="ECO:0007669"/>
    <property type="project" value="UniProtKB-UniRule"/>
</dbReference>
<organism evidence="4 5">
    <name type="scientific">Aureimonas phyllosphaerae</name>
    <dbReference type="NCBI Taxonomy" id="1166078"/>
    <lineage>
        <taxon>Bacteria</taxon>
        <taxon>Pseudomonadati</taxon>
        <taxon>Pseudomonadota</taxon>
        <taxon>Alphaproteobacteria</taxon>
        <taxon>Hyphomicrobiales</taxon>
        <taxon>Aurantimonadaceae</taxon>
        <taxon>Aureimonas</taxon>
    </lineage>
</organism>
<dbReference type="RefSeq" id="WP_090958042.1">
    <property type="nucleotide sequence ID" value="NZ_FOOA01000001.1"/>
</dbReference>
<dbReference type="PANTHER" id="PTHR43316:SF3">
    <property type="entry name" value="HALOACID DEHALOGENASE, TYPE II (AFU_ORTHOLOGUE AFUA_2G07750)-RELATED"/>
    <property type="match status" value="1"/>
</dbReference>
<dbReference type="Pfam" id="PF00702">
    <property type="entry name" value="Hydrolase"/>
    <property type="match status" value="1"/>
</dbReference>
<dbReference type="Gene3D" id="1.10.150.240">
    <property type="entry name" value="Putative phosphatase, domain 2"/>
    <property type="match status" value="1"/>
</dbReference>
<dbReference type="InterPro" id="IPR036412">
    <property type="entry name" value="HAD-like_sf"/>
</dbReference>
<evidence type="ECO:0000256" key="1">
    <source>
        <dbReference type="ARBA" id="ARBA00008106"/>
    </source>
</evidence>
<protein>
    <recommendedName>
        <fullName evidence="3">(S)-2-haloacid dehalogenase</fullName>
        <ecNumber evidence="3">3.8.1.2</ecNumber>
    </recommendedName>
    <alternativeName>
        <fullName evidence="3">2-haloalkanoic acid dehalogenase</fullName>
    </alternativeName>
    <alternativeName>
        <fullName evidence="3">Halocarboxylic acid halidohydrolase</fullName>
    </alternativeName>
    <alternativeName>
        <fullName evidence="3">L-2-haloacid dehalogenase</fullName>
    </alternativeName>
</protein>
<dbReference type="InterPro" id="IPR023214">
    <property type="entry name" value="HAD_sf"/>
</dbReference>
<gene>
    <name evidence="4" type="ORF">GGR05_000718</name>
</gene>
<dbReference type="InterPro" id="IPR051540">
    <property type="entry name" value="S-2-haloacid_dehalogenase"/>
</dbReference>
<dbReference type="InterPro" id="IPR006328">
    <property type="entry name" value="2-HAD"/>
</dbReference>
<dbReference type="NCBIfam" id="TIGR01428">
    <property type="entry name" value="HAD_type_II"/>
    <property type="match status" value="1"/>
</dbReference>
<keyword evidence="2 3" id="KW-0378">Hydrolase</keyword>
<evidence type="ECO:0000313" key="5">
    <source>
        <dbReference type="Proteomes" id="UP000531216"/>
    </source>
</evidence>
<dbReference type="Proteomes" id="UP000531216">
    <property type="component" value="Unassembled WGS sequence"/>
</dbReference>
<dbReference type="OrthoDB" id="9785638at2"/>
<dbReference type="PANTHER" id="PTHR43316">
    <property type="entry name" value="HYDROLASE, HALOACID DELAHOGENASE-RELATED"/>
    <property type="match status" value="1"/>
</dbReference>
<reference evidence="4 5" key="1">
    <citation type="submission" date="2020-08" db="EMBL/GenBank/DDBJ databases">
        <title>Genomic Encyclopedia of Type Strains, Phase IV (KMG-IV): sequencing the most valuable type-strain genomes for metagenomic binning, comparative biology and taxonomic classification.</title>
        <authorList>
            <person name="Goeker M."/>
        </authorList>
    </citation>
    <scope>NUCLEOTIDE SEQUENCE [LARGE SCALE GENOMIC DNA]</scope>
    <source>
        <strain evidence="4 5">DSM 25024</strain>
    </source>
</reference>
<keyword evidence="5" id="KW-1185">Reference proteome</keyword>
<dbReference type="EC" id="3.8.1.2" evidence="3"/>
<name>A0A7W6FU39_9HYPH</name>
<accession>A0A7W6FU39</accession>
<dbReference type="SUPFAM" id="SSF56784">
    <property type="entry name" value="HAD-like"/>
    <property type="match status" value="1"/>
</dbReference>
<dbReference type="PRINTS" id="PR00413">
    <property type="entry name" value="HADHALOGNASE"/>
</dbReference>
<comment type="function">
    <text evidence="3">Catalyzes the hydrolytic dehalogenation of small (S)-2-haloalkanoic acids to yield the corresponding (R)-2-hydroxyalkanoic acids.</text>
</comment>
<dbReference type="AlphaFoldDB" id="A0A7W6FU39"/>